<dbReference type="EMBL" id="MU794982">
    <property type="protein sequence ID" value="KAJ3813872.1"/>
    <property type="molecule type" value="Genomic_DNA"/>
</dbReference>
<evidence type="ECO:0000313" key="1">
    <source>
        <dbReference type="EMBL" id="KAJ3813872.1"/>
    </source>
</evidence>
<reference evidence="1" key="1">
    <citation type="submission" date="2022-09" db="EMBL/GenBank/DDBJ databases">
        <title>A Global Phylogenomic Analysis of the Shiitake Genus Lentinula.</title>
        <authorList>
            <consortium name="DOE Joint Genome Institute"/>
            <person name="Sierra-Patev S."/>
            <person name="Min B."/>
            <person name="Naranjo-Ortiz M."/>
            <person name="Looney B."/>
            <person name="Konkel Z."/>
            <person name="Slot J.C."/>
            <person name="Sakamoto Y."/>
            <person name="Steenwyk J.L."/>
            <person name="Rokas A."/>
            <person name="Carro J."/>
            <person name="Camarero S."/>
            <person name="Ferreira P."/>
            <person name="Molpeceres G."/>
            <person name="Ruiz-Duenas F.J."/>
            <person name="Serrano A."/>
            <person name="Henrissat B."/>
            <person name="Drula E."/>
            <person name="Hughes K.W."/>
            <person name="Mata J.L."/>
            <person name="Ishikawa N.K."/>
            <person name="Vargas-Isla R."/>
            <person name="Ushijima S."/>
            <person name="Smith C.A."/>
            <person name="Ahrendt S."/>
            <person name="Andreopoulos W."/>
            <person name="He G."/>
            <person name="Labutti K."/>
            <person name="Lipzen A."/>
            <person name="Ng V."/>
            <person name="Riley R."/>
            <person name="Sandor L."/>
            <person name="Barry K."/>
            <person name="Martinez A.T."/>
            <person name="Xiao Y."/>
            <person name="Gibbons J.G."/>
            <person name="Terashima K."/>
            <person name="Grigoriev I.V."/>
            <person name="Hibbett D.S."/>
        </authorList>
    </citation>
    <scope>NUCLEOTIDE SEQUENCE</scope>
    <source>
        <strain evidence="1">TMI1499</strain>
    </source>
</reference>
<protein>
    <submittedName>
        <fullName evidence="1">Uncharacterized protein</fullName>
    </submittedName>
</protein>
<name>A0ACC1UA12_9AGAR</name>
<comment type="caution">
    <text evidence="1">The sequence shown here is derived from an EMBL/GenBank/DDBJ whole genome shotgun (WGS) entry which is preliminary data.</text>
</comment>
<accession>A0ACC1UA12</accession>
<gene>
    <name evidence="1" type="ORF">F5876DRAFT_10913</name>
</gene>
<feature type="non-terminal residue" evidence="1">
    <location>
        <position position="1"/>
    </location>
</feature>
<evidence type="ECO:0000313" key="2">
    <source>
        <dbReference type="Proteomes" id="UP001163835"/>
    </source>
</evidence>
<feature type="non-terminal residue" evidence="1">
    <location>
        <position position="94"/>
    </location>
</feature>
<sequence length="94" mass="10019">IVHCISNEPYDKHSVPGSKAVAIKFIIPGSHTESIIGNTEDFHGCSGARLVTSNILLPGATEIILRETSVADAGHIATYYIGNDLIESRRSQGS</sequence>
<proteinExistence type="predicted"/>
<organism evidence="1 2">
    <name type="scientific">Lentinula aff. lateritia</name>
    <dbReference type="NCBI Taxonomy" id="2804960"/>
    <lineage>
        <taxon>Eukaryota</taxon>
        <taxon>Fungi</taxon>
        <taxon>Dikarya</taxon>
        <taxon>Basidiomycota</taxon>
        <taxon>Agaricomycotina</taxon>
        <taxon>Agaricomycetes</taxon>
        <taxon>Agaricomycetidae</taxon>
        <taxon>Agaricales</taxon>
        <taxon>Marasmiineae</taxon>
        <taxon>Omphalotaceae</taxon>
        <taxon>Lentinula</taxon>
    </lineage>
</organism>
<dbReference type="Proteomes" id="UP001163835">
    <property type="component" value="Unassembled WGS sequence"/>
</dbReference>
<keyword evidence="2" id="KW-1185">Reference proteome</keyword>